<evidence type="ECO:0000313" key="10">
    <source>
        <dbReference type="Proteomes" id="UP000241690"/>
    </source>
</evidence>
<organism evidence="9 10">
    <name type="scientific">Trichoderma harzianum CBS 226.95</name>
    <dbReference type="NCBI Taxonomy" id="983964"/>
    <lineage>
        <taxon>Eukaryota</taxon>
        <taxon>Fungi</taxon>
        <taxon>Dikarya</taxon>
        <taxon>Ascomycota</taxon>
        <taxon>Pezizomycotina</taxon>
        <taxon>Sordariomycetes</taxon>
        <taxon>Hypocreomycetidae</taxon>
        <taxon>Hypocreales</taxon>
        <taxon>Hypocreaceae</taxon>
        <taxon>Trichoderma</taxon>
    </lineage>
</organism>
<name>A0A2T4A9N8_TRIHA</name>
<dbReference type="GO" id="GO:0008270">
    <property type="term" value="F:zinc ion binding"/>
    <property type="evidence" value="ECO:0007669"/>
    <property type="project" value="UniProtKB-KW"/>
</dbReference>
<dbReference type="Gene3D" id="1.20.120.1750">
    <property type="match status" value="1"/>
</dbReference>
<gene>
    <name evidence="9" type="ORF">M431DRAFT_87595</name>
</gene>
<dbReference type="CDD" id="cd20339">
    <property type="entry name" value="BRcat_RBR_RNF216"/>
    <property type="match status" value="1"/>
</dbReference>
<keyword evidence="3" id="KW-0479">Metal-binding</keyword>
<feature type="domain" description="RING-type" evidence="8">
    <location>
        <begin position="75"/>
        <end position="285"/>
    </location>
</feature>
<dbReference type="InterPro" id="IPR002867">
    <property type="entry name" value="IBR_dom"/>
</dbReference>
<evidence type="ECO:0000256" key="7">
    <source>
        <dbReference type="ARBA" id="ARBA00022833"/>
    </source>
</evidence>
<dbReference type="AlphaFoldDB" id="A0A2T4A9N8"/>
<dbReference type="InterPro" id="IPR051628">
    <property type="entry name" value="LUBAC_E3_Ligases"/>
</dbReference>
<dbReference type="Pfam" id="PF26200">
    <property type="entry name" value="Rcat_RNF216"/>
    <property type="match status" value="1"/>
</dbReference>
<keyword evidence="4" id="KW-0677">Repeat</keyword>
<keyword evidence="7" id="KW-0862">Zinc</keyword>
<dbReference type="GeneID" id="36632399"/>
<dbReference type="PANTHER" id="PTHR22770:SF47">
    <property type="entry name" value="E3 UBIQUITIN-PROTEIN LIGASE RNF216"/>
    <property type="match status" value="1"/>
</dbReference>
<dbReference type="PROSITE" id="PS51873">
    <property type="entry name" value="TRIAD"/>
    <property type="match status" value="1"/>
</dbReference>
<evidence type="ECO:0000256" key="3">
    <source>
        <dbReference type="ARBA" id="ARBA00022723"/>
    </source>
</evidence>
<dbReference type="InterPro" id="IPR047545">
    <property type="entry name" value="BRcat_RBR_RNF216"/>
</dbReference>
<reference evidence="9 10" key="1">
    <citation type="submission" date="2016-07" db="EMBL/GenBank/DDBJ databases">
        <title>Multiple horizontal gene transfer events from other fungi enriched the ability of initially mycotrophic Trichoderma (Ascomycota) to feed on dead plant biomass.</title>
        <authorList>
            <consortium name="DOE Joint Genome Institute"/>
            <person name="Aerts A."/>
            <person name="Atanasova L."/>
            <person name="Chenthamara K."/>
            <person name="Zhang J."/>
            <person name="Grujic M."/>
            <person name="Henrissat B."/>
            <person name="Kuo A."/>
            <person name="Salamov A."/>
            <person name="Lipzen A."/>
            <person name="Labutti K."/>
            <person name="Barry K."/>
            <person name="Miao Y."/>
            <person name="Rahimi M.J."/>
            <person name="Shen Q."/>
            <person name="Grigoriev I.V."/>
            <person name="Kubicek C.P."/>
            <person name="Druzhinina I.S."/>
        </authorList>
    </citation>
    <scope>NUCLEOTIDE SEQUENCE [LARGE SCALE GENOMIC DNA]</scope>
    <source>
        <strain evidence="9 10">CBS 226.95</strain>
    </source>
</reference>
<dbReference type="PANTHER" id="PTHR22770">
    <property type="entry name" value="UBIQUITIN CONJUGATING ENZYME 7 INTERACTING PROTEIN-RELATED"/>
    <property type="match status" value="1"/>
</dbReference>
<evidence type="ECO:0000313" key="9">
    <source>
        <dbReference type="EMBL" id="PTB53703.1"/>
    </source>
</evidence>
<dbReference type="STRING" id="983964.A0A2T4A9N8"/>
<keyword evidence="10" id="KW-1185">Reference proteome</keyword>
<dbReference type="RefSeq" id="XP_024773380.1">
    <property type="nucleotide sequence ID" value="XM_024923816.1"/>
</dbReference>
<evidence type="ECO:0000256" key="4">
    <source>
        <dbReference type="ARBA" id="ARBA00022737"/>
    </source>
</evidence>
<evidence type="ECO:0000256" key="6">
    <source>
        <dbReference type="ARBA" id="ARBA00022786"/>
    </source>
</evidence>
<dbReference type="InterPro" id="IPR047544">
    <property type="entry name" value="RING-HC_RBR_RNF216"/>
</dbReference>
<dbReference type="EMBL" id="KZ679681">
    <property type="protein sequence ID" value="PTB53703.1"/>
    <property type="molecule type" value="Genomic_DNA"/>
</dbReference>
<keyword evidence="6" id="KW-0833">Ubl conjugation pathway</keyword>
<sequence length="285" mass="32280">MAVPGEKASFERVREIFDLKSYVPYKNVPGDPDDSIRQELYESRLYYVHQEYLKYGQRCKEGEKKNFEYAKEHGLLRECECCFANFPLNRMVSCSGEPHHLFCKQCPRKQAEETIGQSRYQITCLSLGGGCSAPFSLTERAKFLDKGLVTALERIEQDAVLRAANIEGLVQCPFCSFAAICVPEKENREFPCQNPDCLVVSCRLCRAESHVPLSCEEATQKAGFSARHEIEEAMSSALIRKCNKCSTPFIKILGCNKVSCTRCGNIQCDVCSKNCDYNHFKENQP</sequence>
<dbReference type="Pfam" id="PF26191">
    <property type="entry name" value="RING-HC_RBR_RNF216"/>
    <property type="match status" value="1"/>
</dbReference>
<dbReference type="SUPFAM" id="SSF57850">
    <property type="entry name" value="RING/U-box"/>
    <property type="match status" value="1"/>
</dbReference>
<proteinExistence type="predicted"/>
<accession>A0A2T4A9N8</accession>
<evidence type="ECO:0000259" key="8">
    <source>
        <dbReference type="PROSITE" id="PS51873"/>
    </source>
</evidence>
<comment type="pathway">
    <text evidence="1">Protein modification; protein ubiquitination.</text>
</comment>
<evidence type="ECO:0000256" key="5">
    <source>
        <dbReference type="ARBA" id="ARBA00022771"/>
    </source>
</evidence>
<evidence type="ECO:0000256" key="2">
    <source>
        <dbReference type="ARBA" id="ARBA00022679"/>
    </source>
</evidence>
<feature type="non-terminal residue" evidence="9">
    <location>
        <position position="285"/>
    </location>
</feature>
<keyword evidence="2" id="KW-0808">Transferase</keyword>
<dbReference type="GO" id="GO:0016740">
    <property type="term" value="F:transferase activity"/>
    <property type="evidence" value="ECO:0007669"/>
    <property type="project" value="UniProtKB-KW"/>
</dbReference>
<dbReference type="SMART" id="SM00647">
    <property type="entry name" value="IBR"/>
    <property type="match status" value="1"/>
</dbReference>
<protein>
    <recommendedName>
        <fullName evidence="8">RING-type domain-containing protein</fullName>
    </recommendedName>
</protein>
<dbReference type="InterPro" id="IPR044066">
    <property type="entry name" value="TRIAD_supradom"/>
</dbReference>
<keyword evidence="5" id="KW-0863">Zinc-finger</keyword>
<dbReference type="Proteomes" id="UP000241690">
    <property type="component" value="Unassembled WGS sequence"/>
</dbReference>
<evidence type="ECO:0000256" key="1">
    <source>
        <dbReference type="ARBA" id="ARBA00004906"/>
    </source>
</evidence>